<protein>
    <recommendedName>
        <fullName evidence="1">YvlB/LiaX N-terminal domain-containing protein</fullName>
    </recommendedName>
</protein>
<dbReference type="Pfam" id="PF22746">
    <property type="entry name" value="SHOCT-like_DUF2089-C"/>
    <property type="match status" value="1"/>
</dbReference>
<organism evidence="2">
    <name type="scientific">candidate division WOR-3 bacterium</name>
    <dbReference type="NCBI Taxonomy" id="2052148"/>
    <lineage>
        <taxon>Bacteria</taxon>
        <taxon>Bacteria division WOR-3</taxon>
    </lineage>
</organism>
<evidence type="ECO:0000259" key="1">
    <source>
        <dbReference type="Pfam" id="PF22746"/>
    </source>
</evidence>
<gene>
    <name evidence="2" type="ORF">ENL43_03125</name>
</gene>
<dbReference type="EMBL" id="DRTX01000158">
    <property type="protein sequence ID" value="HHF53338.1"/>
    <property type="molecule type" value="Genomic_DNA"/>
</dbReference>
<name>A0A7V5LUS5_UNCW3</name>
<dbReference type="AlphaFoldDB" id="A0A7V5LUS5"/>
<proteinExistence type="predicted"/>
<comment type="caution">
    <text evidence="2">The sequence shown here is derived from an EMBL/GenBank/DDBJ whole genome shotgun (WGS) entry which is preliminary data.</text>
</comment>
<sequence length="118" mass="13470">MKDETLRILKMVEEGKITAEEAMNLIEAMGEKREVEAKGKFLKILVMEGGDKKVYITFPLKLFNLIKKFIPESKMQAKVGDREINIAEILDSLGEELKGEIINIEDEESGDKVKIWVE</sequence>
<evidence type="ECO:0000313" key="2">
    <source>
        <dbReference type="EMBL" id="HHF53338.1"/>
    </source>
</evidence>
<dbReference type="InterPro" id="IPR053959">
    <property type="entry name" value="YvlB/LiaX_N"/>
</dbReference>
<feature type="domain" description="YvlB/LiaX N-terminal" evidence="1">
    <location>
        <begin position="3"/>
        <end position="34"/>
    </location>
</feature>
<dbReference type="Proteomes" id="UP000886050">
    <property type="component" value="Unassembled WGS sequence"/>
</dbReference>
<accession>A0A7V5LUS5</accession>
<reference evidence="2" key="1">
    <citation type="journal article" date="2020" name="mSystems">
        <title>Genome- and Community-Level Interaction Insights into Carbon Utilization and Element Cycling Functions of Hydrothermarchaeota in Hydrothermal Sediment.</title>
        <authorList>
            <person name="Zhou Z."/>
            <person name="Liu Y."/>
            <person name="Xu W."/>
            <person name="Pan J."/>
            <person name="Luo Z.H."/>
            <person name="Li M."/>
        </authorList>
    </citation>
    <scope>NUCLEOTIDE SEQUENCE [LARGE SCALE GENOMIC DNA]</scope>
    <source>
        <strain evidence="2">HyVt-96</strain>
    </source>
</reference>